<evidence type="ECO:0000313" key="2">
    <source>
        <dbReference type="Proteomes" id="UP001163321"/>
    </source>
</evidence>
<name>A0ACC0WFJ4_9STRA</name>
<accession>A0ACC0WFJ4</accession>
<comment type="caution">
    <text evidence="1">The sequence shown here is derived from an EMBL/GenBank/DDBJ whole genome shotgun (WGS) entry which is preliminary data.</text>
</comment>
<evidence type="ECO:0000313" key="1">
    <source>
        <dbReference type="EMBL" id="KAI9916834.1"/>
    </source>
</evidence>
<dbReference type="EMBL" id="CM047581">
    <property type="protein sequence ID" value="KAI9916834.1"/>
    <property type="molecule type" value="Genomic_DNA"/>
</dbReference>
<dbReference type="Proteomes" id="UP001163321">
    <property type="component" value="Chromosome 2"/>
</dbReference>
<keyword evidence="2" id="KW-1185">Reference proteome</keyword>
<gene>
    <name evidence="1" type="ORF">PsorP6_017119</name>
</gene>
<organism evidence="1 2">
    <name type="scientific">Peronosclerospora sorghi</name>
    <dbReference type="NCBI Taxonomy" id="230839"/>
    <lineage>
        <taxon>Eukaryota</taxon>
        <taxon>Sar</taxon>
        <taxon>Stramenopiles</taxon>
        <taxon>Oomycota</taxon>
        <taxon>Peronosporomycetes</taxon>
        <taxon>Peronosporales</taxon>
        <taxon>Peronosporaceae</taxon>
        <taxon>Peronosclerospora</taxon>
    </lineage>
</organism>
<protein>
    <submittedName>
        <fullName evidence="1">Uncharacterized protein</fullName>
    </submittedName>
</protein>
<sequence length="202" mass="22451">MKLQSTTMVAAAAVLLSSTTLADRSTEPSRSLLTHHNENHSKRLLRSGTEGTDDEERMRKTLLRLLNRDDEAGPSDASSFLTTLTADKAADFQRIKELDAKLKEQAEKALENKSKVLDAYYKKKDLKEVLKAGSFGKFREQVQKKAGITSDAAHKITLRDFANFLMKLYKDEPGKLNAIVDGADTSDETVRNVVALIRIPAE</sequence>
<proteinExistence type="predicted"/>
<reference evidence="1 2" key="1">
    <citation type="journal article" date="2022" name="bioRxiv">
        <title>The genome of the oomycete Peronosclerospora sorghi, a cosmopolitan pathogen of maize and sorghum, is inflated with dispersed pseudogenes.</title>
        <authorList>
            <person name="Fletcher K."/>
            <person name="Martin F."/>
            <person name="Isakeit T."/>
            <person name="Cavanaugh K."/>
            <person name="Magill C."/>
            <person name="Michelmore R."/>
        </authorList>
    </citation>
    <scope>NUCLEOTIDE SEQUENCE [LARGE SCALE GENOMIC DNA]</scope>
    <source>
        <strain evidence="1">P6</strain>
    </source>
</reference>